<dbReference type="Proteomes" id="UP000000249">
    <property type="component" value="Chromosome 1"/>
</dbReference>
<sequence length="391" mass="43285">MISPKPSHFFDQGSKVMARLTRYITYALLPFTLLSGQVTADEQTPLALKPNAPTTYTVVKGDTLWDISALYLDSPWLWPRLWQVNPEIDNPHLIYPGDKLTLFWRDGQPVLSLKPMRKLSPQVRVLEKQAVPTVQEGLVLPYLQSDRLMAKTALQGSVRVIGSSEGRQYLTKQDQLYISGVHSEKKWGIYREVAQYQRDDEVMVALRLVAVGELAMTGGNFSGLSLLEQNQEILANDIALPEVDLEERQLSTTFYPQPAPAGSEARILGSLEGSQYAGQNQVVVIDQGRSDGVAQGSMFELYQAAVQVKAKQDSSTFLSERSNTDVQLPSVKVGALMVIRPYERFSLALITNSSAPISAEVHALSPQAEPQTEQPDVVQLSEQIDLVDDAS</sequence>
<dbReference type="PATRIC" id="fig|345073.21.peg.124"/>
<dbReference type="InterPro" id="IPR052196">
    <property type="entry name" value="Bact_Kbp"/>
</dbReference>
<dbReference type="PANTHER" id="PTHR34700">
    <property type="entry name" value="POTASSIUM BINDING PROTEIN KBP"/>
    <property type="match status" value="1"/>
</dbReference>
<dbReference type="CDD" id="cd00118">
    <property type="entry name" value="LysM"/>
    <property type="match status" value="1"/>
</dbReference>
<dbReference type="SUPFAM" id="SSF54106">
    <property type="entry name" value="LysM domain"/>
    <property type="match status" value="1"/>
</dbReference>
<evidence type="ECO:0000313" key="3">
    <source>
        <dbReference type="Proteomes" id="UP000000249"/>
    </source>
</evidence>
<name>A0A0H3AKX1_VIBC3</name>
<evidence type="ECO:0000259" key="1">
    <source>
        <dbReference type="PROSITE" id="PS51782"/>
    </source>
</evidence>
<dbReference type="KEGG" id="vco:VC0395_A2472"/>
<dbReference type="PANTHER" id="PTHR34700:SF4">
    <property type="entry name" value="PHAGE-LIKE ELEMENT PBSX PROTEIN XKDP"/>
    <property type="match status" value="1"/>
</dbReference>
<dbReference type="Pfam" id="PF01476">
    <property type="entry name" value="LysM"/>
    <property type="match status" value="1"/>
</dbReference>
<dbReference type="eggNOG" id="COG1652">
    <property type="taxonomic scope" value="Bacteria"/>
</dbReference>
<protein>
    <recommendedName>
        <fullName evidence="1">LysM domain-containing protein</fullName>
    </recommendedName>
</protein>
<dbReference type="AlphaFoldDB" id="A0A0H3AKX1"/>
<dbReference type="SMART" id="SM00257">
    <property type="entry name" value="LysM"/>
    <property type="match status" value="1"/>
</dbReference>
<reference evidence="2 3" key="1">
    <citation type="submission" date="2007-03" db="EMBL/GenBank/DDBJ databases">
        <authorList>
            <person name="Heidelberg J."/>
        </authorList>
    </citation>
    <scope>NUCLEOTIDE SEQUENCE [LARGE SCALE GENOMIC DNA]</scope>
    <source>
        <strain evidence="3">ATCC 39541 / Classical Ogawa 395 / O395</strain>
    </source>
</reference>
<dbReference type="PROSITE" id="PS51782">
    <property type="entry name" value="LYSM"/>
    <property type="match status" value="1"/>
</dbReference>
<organism evidence="2 3">
    <name type="scientific">Vibrio cholerae serotype O1 (strain ATCC 39541 / Classical Ogawa 395 / O395)</name>
    <dbReference type="NCBI Taxonomy" id="345073"/>
    <lineage>
        <taxon>Bacteria</taxon>
        <taxon>Pseudomonadati</taxon>
        <taxon>Pseudomonadota</taxon>
        <taxon>Gammaproteobacteria</taxon>
        <taxon>Vibrionales</taxon>
        <taxon>Vibrionaceae</taxon>
        <taxon>Vibrio</taxon>
    </lineage>
</organism>
<feature type="domain" description="LysM" evidence="1">
    <location>
        <begin position="54"/>
        <end position="102"/>
    </location>
</feature>
<dbReference type="InterPro" id="IPR036779">
    <property type="entry name" value="LysM_dom_sf"/>
</dbReference>
<gene>
    <name evidence="2" type="ordered locus">VC0395_A2472</name>
</gene>
<dbReference type="KEGG" id="vcr:VC395_0133"/>
<proteinExistence type="predicted"/>
<dbReference type="Gene3D" id="3.10.350.10">
    <property type="entry name" value="LysM domain"/>
    <property type="match status" value="1"/>
</dbReference>
<dbReference type="InterPro" id="IPR018392">
    <property type="entry name" value="LysM"/>
</dbReference>
<accession>A0A0H3AKX1</accession>
<dbReference type="OrthoDB" id="9765158at2"/>
<dbReference type="EMBL" id="CP000627">
    <property type="protein sequence ID" value="ABQ20882.1"/>
    <property type="molecule type" value="Genomic_DNA"/>
</dbReference>
<evidence type="ECO:0000313" key="2">
    <source>
        <dbReference type="EMBL" id="ABQ20882.1"/>
    </source>
</evidence>